<dbReference type="AlphaFoldDB" id="A0A1V9XP82"/>
<organism evidence="2 3">
    <name type="scientific">Tropilaelaps mercedesae</name>
    <dbReference type="NCBI Taxonomy" id="418985"/>
    <lineage>
        <taxon>Eukaryota</taxon>
        <taxon>Metazoa</taxon>
        <taxon>Ecdysozoa</taxon>
        <taxon>Arthropoda</taxon>
        <taxon>Chelicerata</taxon>
        <taxon>Arachnida</taxon>
        <taxon>Acari</taxon>
        <taxon>Parasitiformes</taxon>
        <taxon>Mesostigmata</taxon>
        <taxon>Gamasina</taxon>
        <taxon>Dermanyssoidea</taxon>
        <taxon>Laelapidae</taxon>
        <taxon>Tropilaelaps</taxon>
    </lineage>
</organism>
<dbReference type="InParanoid" id="A0A1V9XP82"/>
<dbReference type="OrthoDB" id="6776127at2759"/>
<proteinExistence type="predicted"/>
<feature type="compositionally biased region" description="Basic and acidic residues" evidence="1">
    <location>
        <begin position="41"/>
        <end position="51"/>
    </location>
</feature>
<accession>A0A1V9XP82</accession>
<evidence type="ECO:0000256" key="1">
    <source>
        <dbReference type="SAM" id="MobiDB-lite"/>
    </source>
</evidence>
<dbReference type="EMBL" id="MNPL01006570">
    <property type="protein sequence ID" value="OQR75304.1"/>
    <property type="molecule type" value="Genomic_DNA"/>
</dbReference>
<reference evidence="2 3" key="1">
    <citation type="journal article" date="2017" name="Gigascience">
        <title>Draft genome of the honey bee ectoparasitic mite, Tropilaelaps mercedesae, is shaped by the parasitic life history.</title>
        <authorList>
            <person name="Dong X."/>
            <person name="Armstrong S.D."/>
            <person name="Xia D."/>
            <person name="Makepeace B.L."/>
            <person name="Darby A.C."/>
            <person name="Kadowaki T."/>
        </authorList>
    </citation>
    <scope>NUCLEOTIDE SEQUENCE [LARGE SCALE GENOMIC DNA]</scope>
    <source>
        <strain evidence="2">Wuxi-XJTLU</strain>
    </source>
</reference>
<feature type="compositionally biased region" description="Low complexity" evidence="1">
    <location>
        <begin position="16"/>
        <end position="28"/>
    </location>
</feature>
<feature type="region of interest" description="Disordered" evidence="1">
    <location>
        <begin position="1"/>
        <end position="168"/>
    </location>
</feature>
<evidence type="ECO:0000313" key="3">
    <source>
        <dbReference type="Proteomes" id="UP000192247"/>
    </source>
</evidence>
<feature type="compositionally biased region" description="Basic and acidic residues" evidence="1">
    <location>
        <begin position="142"/>
        <end position="168"/>
    </location>
</feature>
<evidence type="ECO:0000313" key="2">
    <source>
        <dbReference type="EMBL" id="OQR75304.1"/>
    </source>
</evidence>
<sequence>MTESTQAPDVGAPMDTNNSSTNNETETNAVTEKSSEVGNTAKEERMDDTSVTKEGQAQNKGGGNTKVGDDKANKGYKETKPNESDVVKRKSDGDAKGDEGTDRSEGDQLKKSQANSNKDSASELTSAAESANDETVEIIKNNGDEKDSGGGDTVEKMELDQKEEPVADQKKRLIRESPCGNDCSNGCNGKFTEDQRVRVYDTYWGLASGSEVSHICELFL</sequence>
<comment type="caution">
    <text evidence="2">The sequence shown here is derived from an EMBL/GenBank/DDBJ whole genome shotgun (WGS) entry which is preliminary data.</text>
</comment>
<feature type="compositionally biased region" description="Basic and acidic residues" evidence="1">
    <location>
        <begin position="67"/>
        <end position="110"/>
    </location>
</feature>
<keyword evidence="3" id="KW-1185">Reference proteome</keyword>
<name>A0A1V9XP82_9ACAR</name>
<protein>
    <submittedName>
        <fullName evidence="2">Uncharacterized protein</fullName>
    </submittedName>
</protein>
<dbReference type="Proteomes" id="UP000192247">
    <property type="component" value="Unassembled WGS sequence"/>
</dbReference>
<gene>
    <name evidence="2" type="ORF">BIW11_08510</name>
</gene>
<feature type="compositionally biased region" description="Polar residues" evidence="1">
    <location>
        <begin position="29"/>
        <end position="38"/>
    </location>
</feature>